<evidence type="ECO:0000256" key="6">
    <source>
        <dbReference type="SAM" id="SignalP"/>
    </source>
</evidence>
<name>A0A6L4X0U1_9BIFI</name>
<keyword evidence="4" id="KW-0788">Thiol protease</keyword>
<evidence type="ECO:0000256" key="5">
    <source>
        <dbReference type="SAM" id="MobiDB-lite"/>
    </source>
</evidence>
<keyword evidence="9" id="KW-1185">Reference proteome</keyword>
<comment type="similarity">
    <text evidence="1">Belongs to the peptidase C40 family.</text>
</comment>
<dbReference type="PROSITE" id="PS51935">
    <property type="entry name" value="NLPC_P60"/>
    <property type="match status" value="1"/>
</dbReference>
<comment type="caution">
    <text evidence="8">The sequence shown here is derived from an EMBL/GenBank/DDBJ whole genome shotgun (WGS) entry which is preliminary data.</text>
</comment>
<evidence type="ECO:0000256" key="2">
    <source>
        <dbReference type="ARBA" id="ARBA00022670"/>
    </source>
</evidence>
<keyword evidence="2" id="KW-0645">Protease</keyword>
<reference evidence="8 9" key="1">
    <citation type="submission" date="2019-10" db="EMBL/GenBank/DDBJ databases">
        <title>Characterization of the phylogenetic diversity of two novel species belonging to the genus Bifidobacterium: Bifidobacterium cebidarum sp. nov. and Bifidobacterium leontopitheci sp. nov.</title>
        <authorList>
            <person name="Lugli G.A."/>
            <person name="Duranti S."/>
            <person name="Milani C."/>
            <person name="Turroni F."/>
            <person name="Ventura M."/>
        </authorList>
    </citation>
    <scope>NUCLEOTIDE SEQUENCE [LARGE SCALE GENOMIC DNA]</scope>
    <source>
        <strain evidence="8 9">DSM 100688</strain>
    </source>
</reference>
<dbReference type="Pfam" id="PF00877">
    <property type="entry name" value="NLPC_P60"/>
    <property type="match status" value="1"/>
</dbReference>
<evidence type="ECO:0000256" key="4">
    <source>
        <dbReference type="ARBA" id="ARBA00022807"/>
    </source>
</evidence>
<dbReference type="InterPro" id="IPR051202">
    <property type="entry name" value="Peptidase_C40"/>
</dbReference>
<keyword evidence="3" id="KW-0378">Hydrolase</keyword>
<feature type="compositionally biased region" description="Low complexity" evidence="5">
    <location>
        <begin position="141"/>
        <end position="171"/>
    </location>
</feature>
<dbReference type="GO" id="GO:0006508">
    <property type="term" value="P:proteolysis"/>
    <property type="evidence" value="ECO:0007669"/>
    <property type="project" value="UniProtKB-KW"/>
</dbReference>
<organism evidence="8 9">
    <name type="scientific">Bifidobacterium ramosum</name>
    <dbReference type="NCBI Taxonomy" id="1798158"/>
    <lineage>
        <taxon>Bacteria</taxon>
        <taxon>Bacillati</taxon>
        <taxon>Actinomycetota</taxon>
        <taxon>Actinomycetes</taxon>
        <taxon>Bifidobacteriales</taxon>
        <taxon>Bifidobacteriaceae</taxon>
        <taxon>Bifidobacterium</taxon>
    </lineage>
</organism>
<dbReference type="InterPro" id="IPR038765">
    <property type="entry name" value="Papain-like_cys_pep_sf"/>
</dbReference>
<dbReference type="EMBL" id="WBSM01000005">
    <property type="protein sequence ID" value="KAB8288049.1"/>
    <property type="molecule type" value="Genomic_DNA"/>
</dbReference>
<dbReference type="GO" id="GO:0008234">
    <property type="term" value="F:cysteine-type peptidase activity"/>
    <property type="evidence" value="ECO:0007669"/>
    <property type="project" value="UniProtKB-KW"/>
</dbReference>
<proteinExistence type="inferred from homology"/>
<keyword evidence="6" id="KW-0732">Signal</keyword>
<dbReference type="Gene3D" id="3.90.1720.10">
    <property type="entry name" value="endopeptidase domain like (from Nostoc punctiforme)"/>
    <property type="match status" value="1"/>
</dbReference>
<dbReference type="AlphaFoldDB" id="A0A6L4X0U1"/>
<dbReference type="PANTHER" id="PTHR47053">
    <property type="entry name" value="MUREIN DD-ENDOPEPTIDASE MEPH-RELATED"/>
    <property type="match status" value="1"/>
</dbReference>
<feature type="compositionally biased region" description="Basic and acidic residues" evidence="5">
    <location>
        <begin position="98"/>
        <end position="118"/>
    </location>
</feature>
<evidence type="ECO:0000256" key="1">
    <source>
        <dbReference type="ARBA" id="ARBA00007074"/>
    </source>
</evidence>
<evidence type="ECO:0000313" key="8">
    <source>
        <dbReference type="EMBL" id="KAB8288049.1"/>
    </source>
</evidence>
<feature type="chain" id="PRO_5027119824" evidence="6">
    <location>
        <begin position="37"/>
        <end position="285"/>
    </location>
</feature>
<dbReference type="PANTHER" id="PTHR47053:SF1">
    <property type="entry name" value="MUREIN DD-ENDOPEPTIDASE MEPH-RELATED"/>
    <property type="match status" value="1"/>
</dbReference>
<protein>
    <submittedName>
        <fullName evidence="8">NLP/P60 protein</fullName>
    </submittedName>
</protein>
<evidence type="ECO:0000313" key="9">
    <source>
        <dbReference type="Proteomes" id="UP000482084"/>
    </source>
</evidence>
<dbReference type="SUPFAM" id="SSF54001">
    <property type="entry name" value="Cysteine proteinases"/>
    <property type="match status" value="1"/>
</dbReference>
<feature type="compositionally biased region" description="Low complexity" evidence="5">
    <location>
        <begin position="119"/>
        <end position="133"/>
    </location>
</feature>
<feature type="signal peptide" evidence="6">
    <location>
        <begin position="1"/>
        <end position="36"/>
    </location>
</feature>
<sequence>MLQSGTMSSKSTIASMITTVAAMTVVCTFAVPSAHADINGTESTATAVTSSRSFPSFSTAARQDLTTEHTSTDVEDEAEWGDIDALDVPKTKSQAQQEAERAKAKAKAEEEARAKAEAEAAAALEAQSQAASRSNQRTTMSGDDTTSSSTSSSSSSSAGTSGTAAGTSSATVSGSAGAAIAKAYSLLGQSMDCTALVSAALAAGGINFHGYPEQYAALGTQVSSLAEAKPGDLLIYRYTGGWNGGAHWDHIALYVGDGQAIHGGWNGSTVALAGTLNPDLIIRVF</sequence>
<accession>A0A6L4X0U1</accession>
<evidence type="ECO:0000256" key="3">
    <source>
        <dbReference type="ARBA" id="ARBA00022801"/>
    </source>
</evidence>
<dbReference type="Proteomes" id="UP000482084">
    <property type="component" value="Unassembled WGS sequence"/>
</dbReference>
<dbReference type="InterPro" id="IPR000064">
    <property type="entry name" value="NLP_P60_dom"/>
</dbReference>
<evidence type="ECO:0000259" key="7">
    <source>
        <dbReference type="PROSITE" id="PS51935"/>
    </source>
</evidence>
<gene>
    <name evidence="8" type="ORF">DSM100688_1159</name>
</gene>
<feature type="domain" description="NlpC/P60" evidence="7">
    <location>
        <begin position="156"/>
        <end position="285"/>
    </location>
</feature>
<feature type="region of interest" description="Disordered" evidence="5">
    <location>
        <begin position="87"/>
        <end position="171"/>
    </location>
</feature>